<dbReference type="AlphaFoldDB" id="A0A840Q6J2"/>
<comment type="caution">
    <text evidence="3">The sequence shown here is derived from an EMBL/GenBank/DDBJ whole genome shotgun (WGS) entry which is preliminary data.</text>
</comment>
<name>A0A840Q6J2_9PSEU</name>
<dbReference type="EMBL" id="JACHIW010000001">
    <property type="protein sequence ID" value="MBB5156086.1"/>
    <property type="molecule type" value="Genomic_DNA"/>
</dbReference>
<evidence type="ECO:0000313" key="4">
    <source>
        <dbReference type="Proteomes" id="UP000584374"/>
    </source>
</evidence>
<keyword evidence="4" id="KW-1185">Reference proteome</keyword>
<proteinExistence type="predicted"/>
<dbReference type="RefSeq" id="WP_184727287.1">
    <property type="nucleotide sequence ID" value="NZ_JACHIW010000001.1"/>
</dbReference>
<dbReference type="Pfam" id="PF14028">
    <property type="entry name" value="Lant_dehydr_C"/>
    <property type="match status" value="1"/>
</dbReference>
<gene>
    <name evidence="3" type="ORF">BJ970_003620</name>
</gene>
<dbReference type="InterPro" id="IPR006827">
    <property type="entry name" value="Lant_deHydtase_N"/>
</dbReference>
<accession>A0A840Q6J2</accession>
<dbReference type="Pfam" id="PF04738">
    <property type="entry name" value="Lant_dehydr_N"/>
    <property type="match status" value="1"/>
</dbReference>
<feature type="domain" description="Thiopeptide-type bacteriocin biosynthesis" evidence="2">
    <location>
        <begin position="761"/>
        <end position="1012"/>
    </location>
</feature>
<dbReference type="InterPro" id="IPR023809">
    <property type="entry name" value="Thiopep_bacteriocin_synth_dom"/>
</dbReference>
<sequence>MASTSSPVYRWVGAALLRASTDPGGLDLPEDLDVFGGDKTRQAVGWLSALWQRAEVRAALETASPDLSRQVDDLVVSGSGDARTVRRTVISVLSYVLRWRGRCTPFGLFAGVGVARIGTETKVRWGGKHRVAVRADAGWLDDVVARLYQCGELRERLSVVANGAASPRGTRVVAPGRAPDGAAEELAPIEVSVRHSRPVRTALGAAREPVRFGELRALLLNQFPGATAQKIDGLLVGLLNQGLLISNLSAPMTCLDALGHTCAQLQAAQAHAIPEIKGVVRELDAIHGQLSTVSSDTPVGAVAERMRALSKATDVAQVVDTSADCDVRIPESVGQEARDVVGVLFRLSPYPWGYPVWRDYHDRFRARYGVGALVPVLELVADSGLGFPAGYLSSAHGRAARKLSERDERLLALIQKATVDGGGEIVLTDHVIEDLTAGENTELAHVPPRVEVAVEIRSESVEALARGRFALTVTGTPRPGSSMTGRHVHLLPEEDRNLIAETFTATEPGVVAAQLSFAPRKRRNENVARTEQLLPDVISIAEHREPSGHVIPVADLAVTADERRFYLVQPSTGRRVEPRVTHALEAGRHTPPLARFLAEITTARSTVYKAFHFGAAERLPYLPRVSYRRTILSPARWLLSAPDFSDRSASMAEWEAALDSWRTKWHIPEHVALVDHDRRQPVDLGHRLHRRLLRTRLDRAGGVELRETADPRELAWLGRPHELVIPLVQDRSATAARLPSTDPERVVAGDALHLPGNSTILCAQLYGNPSRFDEILTEHLPALITAFGAETPRWWFRRHRQLRHPEVDQYLALYLHLAEPSVYGSAAERLSEWAKKLRGDKLVSHLALVSHEPQFGRYGHGLAMDRAQDVFAADSSAAIAQINTAVRTGGSSQTLAAASLVDLAVRFTGSADAGLSWLVRELPQERGWLDPALRHRALELADPGGEWTTVRSLPDGTDVVAAWETRGAALAAYREELAEQRDPLTVLPSLLHGHHNRAVSVDTAIERITGRLARICALRHTAPRKGK</sequence>
<dbReference type="NCBIfam" id="TIGR03891">
    <property type="entry name" value="thiopep_ocin"/>
    <property type="match status" value="1"/>
</dbReference>
<evidence type="ECO:0000313" key="3">
    <source>
        <dbReference type="EMBL" id="MBB5156086.1"/>
    </source>
</evidence>
<protein>
    <submittedName>
        <fullName evidence="3">Thiopeptide-type bacteriocin biosynthesis protein</fullName>
    </submittedName>
</protein>
<dbReference type="Proteomes" id="UP000584374">
    <property type="component" value="Unassembled WGS sequence"/>
</dbReference>
<organism evidence="3 4">
    <name type="scientific">Saccharopolyspora phatthalungensis</name>
    <dbReference type="NCBI Taxonomy" id="664693"/>
    <lineage>
        <taxon>Bacteria</taxon>
        <taxon>Bacillati</taxon>
        <taxon>Actinomycetota</taxon>
        <taxon>Actinomycetes</taxon>
        <taxon>Pseudonocardiales</taxon>
        <taxon>Pseudonocardiaceae</taxon>
        <taxon>Saccharopolyspora</taxon>
    </lineage>
</organism>
<feature type="domain" description="Lantibiotic dehydratase N-terminal" evidence="1">
    <location>
        <begin position="52"/>
        <end position="693"/>
    </location>
</feature>
<evidence type="ECO:0000259" key="2">
    <source>
        <dbReference type="Pfam" id="PF14028"/>
    </source>
</evidence>
<reference evidence="3 4" key="1">
    <citation type="submission" date="2020-08" db="EMBL/GenBank/DDBJ databases">
        <title>Sequencing the genomes of 1000 actinobacteria strains.</title>
        <authorList>
            <person name="Klenk H.-P."/>
        </authorList>
    </citation>
    <scope>NUCLEOTIDE SEQUENCE [LARGE SCALE GENOMIC DNA]</scope>
    <source>
        <strain evidence="3 4">DSM 45584</strain>
    </source>
</reference>
<evidence type="ECO:0000259" key="1">
    <source>
        <dbReference type="Pfam" id="PF04738"/>
    </source>
</evidence>